<evidence type="ECO:0000313" key="3">
    <source>
        <dbReference type="Proteomes" id="UP001500665"/>
    </source>
</evidence>
<gene>
    <name evidence="2" type="ORF">GCM10009550_46490</name>
</gene>
<dbReference type="PANTHER" id="PTHR39168">
    <property type="entry name" value="TRANSCRIPTIONAL REGULATOR-RELATED"/>
    <property type="match status" value="1"/>
</dbReference>
<feature type="domain" description="HTH arsR-type" evidence="1">
    <location>
        <begin position="1"/>
        <end position="89"/>
    </location>
</feature>
<accession>A0ABN1RJ42</accession>
<dbReference type="InterPro" id="IPR036390">
    <property type="entry name" value="WH_DNA-bd_sf"/>
</dbReference>
<dbReference type="InterPro" id="IPR001845">
    <property type="entry name" value="HTH_ArsR_DNA-bd_dom"/>
</dbReference>
<dbReference type="SUPFAM" id="SSF46785">
    <property type="entry name" value="Winged helix' DNA-binding domain"/>
    <property type="match status" value="1"/>
</dbReference>
<comment type="caution">
    <text evidence="2">The sequence shown here is derived from an EMBL/GenBank/DDBJ whole genome shotgun (WGS) entry which is preliminary data.</text>
</comment>
<protein>
    <submittedName>
        <fullName evidence="2">Winged helix-turn-helix domain-containing protein</fullName>
    </submittedName>
</protein>
<dbReference type="PANTHER" id="PTHR39168:SF1">
    <property type="entry name" value="TRANSCRIPTIONAL REGULATORY PROTEIN"/>
    <property type="match status" value="1"/>
</dbReference>
<dbReference type="CDD" id="cd00090">
    <property type="entry name" value="HTH_ARSR"/>
    <property type="match status" value="1"/>
</dbReference>
<dbReference type="InterPro" id="IPR036388">
    <property type="entry name" value="WH-like_DNA-bd_sf"/>
</dbReference>
<evidence type="ECO:0000259" key="1">
    <source>
        <dbReference type="PROSITE" id="PS50987"/>
    </source>
</evidence>
<evidence type="ECO:0000313" key="2">
    <source>
        <dbReference type="EMBL" id="GAA0958216.1"/>
    </source>
</evidence>
<dbReference type="InterPro" id="IPR052543">
    <property type="entry name" value="HTH_Metal-responsive_Reg"/>
</dbReference>
<dbReference type="Gene3D" id="1.10.10.10">
    <property type="entry name" value="Winged helix-like DNA-binding domain superfamily/Winged helix DNA-binding domain"/>
    <property type="match status" value="1"/>
</dbReference>
<dbReference type="PROSITE" id="PS50987">
    <property type="entry name" value="HTH_ARSR_2"/>
    <property type="match status" value="1"/>
</dbReference>
<dbReference type="RefSeq" id="WP_344243026.1">
    <property type="nucleotide sequence ID" value="NZ_BAAAHH010000020.1"/>
</dbReference>
<name>A0ABN1RJ42_9ACTN</name>
<reference evidence="2 3" key="1">
    <citation type="journal article" date="2019" name="Int. J. Syst. Evol. Microbiol.">
        <title>The Global Catalogue of Microorganisms (GCM) 10K type strain sequencing project: providing services to taxonomists for standard genome sequencing and annotation.</title>
        <authorList>
            <consortium name="The Broad Institute Genomics Platform"/>
            <consortium name="The Broad Institute Genome Sequencing Center for Infectious Disease"/>
            <person name="Wu L."/>
            <person name="Ma J."/>
        </authorList>
    </citation>
    <scope>NUCLEOTIDE SEQUENCE [LARGE SCALE GENOMIC DNA]</scope>
    <source>
        <strain evidence="2 3">JCM 10696</strain>
    </source>
</reference>
<dbReference type="PRINTS" id="PR00778">
    <property type="entry name" value="HTHARSR"/>
</dbReference>
<dbReference type="SMART" id="SM00418">
    <property type="entry name" value="HTH_ARSR"/>
    <property type="match status" value="1"/>
</dbReference>
<dbReference type="EMBL" id="BAAAHH010000020">
    <property type="protein sequence ID" value="GAA0958216.1"/>
    <property type="molecule type" value="Genomic_DNA"/>
</dbReference>
<dbReference type="InterPro" id="IPR011991">
    <property type="entry name" value="ArsR-like_HTH"/>
</dbReference>
<sequence length="242" mass="26203">MTIPVAKLLADDTRAAFCLALLDGRAWTAGELARHAGVAPSTATAHLSALVEGGLLTQERQGRHRYVRLTDPSAAALVESLVAFSPPPKARPDSLRAHRAEQNLAFARTCYDHLAGTLGVALTTRLVALGALDGDDLSVSDQGRAWFARLLGEDLPSRPRRPLTRPCLDWTERRTHLAGLAGRLLLDHLTREEWLVPLRSSRALRLTPAGGEALHDLFGLDPEEPAKTAGRPRDLSVITAME</sequence>
<keyword evidence="3" id="KW-1185">Reference proteome</keyword>
<dbReference type="Pfam" id="PF12840">
    <property type="entry name" value="HTH_20"/>
    <property type="match status" value="1"/>
</dbReference>
<organism evidence="2 3">
    <name type="scientific">Actinocorallia libanotica</name>
    <dbReference type="NCBI Taxonomy" id="46162"/>
    <lineage>
        <taxon>Bacteria</taxon>
        <taxon>Bacillati</taxon>
        <taxon>Actinomycetota</taxon>
        <taxon>Actinomycetes</taxon>
        <taxon>Streptosporangiales</taxon>
        <taxon>Thermomonosporaceae</taxon>
        <taxon>Actinocorallia</taxon>
    </lineage>
</organism>
<proteinExistence type="predicted"/>
<dbReference type="Proteomes" id="UP001500665">
    <property type="component" value="Unassembled WGS sequence"/>
</dbReference>